<protein>
    <submittedName>
        <fullName evidence="1">Protein tyrosine phosphatase</fullName>
    </submittedName>
</protein>
<evidence type="ECO:0000313" key="2">
    <source>
        <dbReference type="Proteomes" id="UP000264589"/>
    </source>
</evidence>
<proteinExistence type="predicted"/>
<sequence length="236" mass="27284">MTEEEFQTPEGRKAAWRSLLLEDHGFLRKAYDNSHWISDEMVRTYQPSPKKIREWAERGIKTIINLRGLRNVHGGGRVADEQPGFYWLEKEACAENGIRLIDHRAWSREAPPREFILGLNEHFETMAYPALMHCKSGADRAGIGSTLYKFLRQEKPLDEALDQLTYRYGHVKSGKTGVLDHFFDVYRRAALEDGVLPNKQHFLDWVASDYDRDAVTQSFKPGTFGSLLTEVILRRE</sequence>
<keyword evidence="2" id="KW-1185">Reference proteome</keyword>
<dbReference type="SUPFAM" id="SSF52799">
    <property type="entry name" value="(Phosphotyrosine protein) phosphatases II"/>
    <property type="match status" value="1"/>
</dbReference>
<dbReference type="InParanoid" id="A0A371RLX4"/>
<organism evidence="1 2">
    <name type="scientific">Parvularcula marina</name>
    <dbReference type="NCBI Taxonomy" id="2292771"/>
    <lineage>
        <taxon>Bacteria</taxon>
        <taxon>Pseudomonadati</taxon>
        <taxon>Pseudomonadota</taxon>
        <taxon>Alphaproteobacteria</taxon>
        <taxon>Parvularculales</taxon>
        <taxon>Parvularculaceae</taxon>
        <taxon>Parvularcula</taxon>
    </lineage>
</organism>
<dbReference type="InterPro" id="IPR029021">
    <property type="entry name" value="Prot-tyrosine_phosphatase-like"/>
</dbReference>
<gene>
    <name evidence="1" type="ORF">DX908_10575</name>
</gene>
<dbReference type="EMBL" id="QUQO01000001">
    <property type="protein sequence ID" value="RFB06433.1"/>
    <property type="molecule type" value="Genomic_DNA"/>
</dbReference>
<dbReference type="Gene3D" id="3.90.190.10">
    <property type="entry name" value="Protein tyrosine phosphatase superfamily"/>
    <property type="match status" value="1"/>
</dbReference>
<dbReference type="Proteomes" id="UP000264589">
    <property type="component" value="Unassembled WGS sequence"/>
</dbReference>
<reference evidence="1 2" key="1">
    <citation type="submission" date="2018-08" db="EMBL/GenBank/DDBJ databases">
        <title>Parvularcula sp. SM1705, isolated from surface water of the South Sea China.</title>
        <authorList>
            <person name="Sun L."/>
        </authorList>
    </citation>
    <scope>NUCLEOTIDE SEQUENCE [LARGE SCALE GENOMIC DNA]</scope>
    <source>
        <strain evidence="1 2">SM1705</strain>
    </source>
</reference>
<dbReference type="OrthoDB" id="9814896at2"/>
<dbReference type="RefSeq" id="WP_116393066.1">
    <property type="nucleotide sequence ID" value="NZ_QUQO01000001.1"/>
</dbReference>
<evidence type="ECO:0000313" key="1">
    <source>
        <dbReference type="EMBL" id="RFB06433.1"/>
    </source>
</evidence>
<dbReference type="AlphaFoldDB" id="A0A371RLX4"/>
<accession>A0A371RLX4</accession>
<name>A0A371RLX4_9PROT</name>
<comment type="caution">
    <text evidence="1">The sequence shown here is derived from an EMBL/GenBank/DDBJ whole genome shotgun (WGS) entry which is preliminary data.</text>
</comment>